<evidence type="ECO:0000313" key="2">
    <source>
        <dbReference type="EMBL" id="EMZ39461.1"/>
    </source>
</evidence>
<dbReference type="EMBL" id="AQFT01000003">
    <property type="protein sequence ID" value="EMZ39461.1"/>
    <property type="molecule type" value="Genomic_DNA"/>
</dbReference>
<keyword evidence="1" id="KW-0732">Signal</keyword>
<protein>
    <recommendedName>
        <fullName evidence="4">Lipoprotein</fullName>
    </recommendedName>
</protein>
<feature type="signal peptide" evidence="1">
    <location>
        <begin position="1"/>
        <end position="18"/>
    </location>
</feature>
<dbReference type="PATRIC" id="fig|1235802.3.peg.96"/>
<reference evidence="2 3" key="1">
    <citation type="journal article" date="2014" name="Genome Announc.">
        <title>Draft genome sequences of the altered schaedler flora, a defined bacterial community from gnotobiotic mice.</title>
        <authorList>
            <person name="Wannemuehler M.J."/>
            <person name="Overstreet A.M."/>
            <person name="Ward D.V."/>
            <person name="Phillips G.J."/>
        </authorList>
    </citation>
    <scope>NUCLEOTIDE SEQUENCE [LARGE SCALE GENOMIC DNA]</scope>
    <source>
        <strain evidence="2 3">ASF492</strain>
    </source>
</reference>
<evidence type="ECO:0000256" key="1">
    <source>
        <dbReference type="SAM" id="SignalP"/>
    </source>
</evidence>
<name>N2BH05_9FIRM</name>
<evidence type="ECO:0008006" key="4">
    <source>
        <dbReference type="Google" id="ProtNLM"/>
    </source>
</evidence>
<dbReference type="HOGENOM" id="CLU_1173992_0_0_9"/>
<dbReference type="OrthoDB" id="9779098at2"/>
<dbReference type="eggNOG" id="ENOG50332NB">
    <property type="taxonomic scope" value="Bacteria"/>
</dbReference>
<dbReference type="AlphaFoldDB" id="N2BH05"/>
<gene>
    <name evidence="2" type="ORF">C823_00089</name>
</gene>
<comment type="caution">
    <text evidence="2">The sequence shown here is derived from an EMBL/GenBank/DDBJ whole genome shotgun (WGS) entry which is preliminary data.</text>
</comment>
<keyword evidence="3" id="KW-1185">Reference proteome</keyword>
<accession>N2BH05</accession>
<evidence type="ECO:0000313" key="3">
    <source>
        <dbReference type="Proteomes" id="UP000012589"/>
    </source>
</evidence>
<feature type="chain" id="PRO_5038441084" description="Lipoprotein" evidence="1">
    <location>
        <begin position="19"/>
        <end position="236"/>
    </location>
</feature>
<organism evidence="2 3">
    <name type="scientific">Eubacterium plexicaudatum ASF492</name>
    <dbReference type="NCBI Taxonomy" id="1235802"/>
    <lineage>
        <taxon>Bacteria</taxon>
        <taxon>Bacillati</taxon>
        <taxon>Bacillota</taxon>
        <taxon>Clostridia</taxon>
        <taxon>Eubacteriales</taxon>
        <taxon>Eubacteriaceae</taxon>
        <taxon>Eubacterium</taxon>
    </lineage>
</organism>
<sequence length="236" mass="26542">MKKQLILFLTLSFLLAFAACGTSGSNSASDNLISIPDSVTEVEITHIISGTESQWTVDGDELETLKNWILRLNYSVVQFEAGHSPGDEAGGEAYRFDMTGADHPGFSYVINGPDRCYLLMDGNWYSVSNPSNPPITEPQWEELTIEKVKGLAKKGDALSWSDFEPYRHTDIGSGLYIYFYEIDEKYCLVIGGGDLQAAPLYIRLVLKPYDHEFLDDKAYIEIRTENVDDFINRQNN</sequence>
<proteinExistence type="predicted"/>
<dbReference type="PROSITE" id="PS51257">
    <property type="entry name" value="PROKAR_LIPOPROTEIN"/>
    <property type="match status" value="1"/>
</dbReference>
<dbReference type="Proteomes" id="UP000012589">
    <property type="component" value="Unassembled WGS sequence"/>
</dbReference>